<dbReference type="EMBL" id="MK085995">
    <property type="protein sequence ID" value="QBX98249.1"/>
    <property type="molecule type" value="Genomic_DNA"/>
</dbReference>
<dbReference type="PROSITE" id="PS51257">
    <property type="entry name" value="PROKAR_LIPOPROTEIN"/>
    <property type="match status" value="1"/>
</dbReference>
<keyword evidence="14 17" id="KW-0472">Membrane</keyword>
<dbReference type="GO" id="GO:0020037">
    <property type="term" value="F:heme binding"/>
    <property type="evidence" value="ECO:0007669"/>
    <property type="project" value="InterPro"/>
</dbReference>
<comment type="function">
    <text evidence="1 17">Component of the cytochrome b6-f complex, which mediates electron transfer between photosystem II (PSII) and photosystem I (PSI), cyclic electron flow around PSI, and state transitions.</text>
</comment>
<dbReference type="SUPFAM" id="SSF103431">
    <property type="entry name" value="Cytochrome f subunit of the cytochrome b6f complex, transmembrane anchor"/>
    <property type="match status" value="1"/>
</dbReference>
<keyword evidence="9 17" id="KW-0732">Signal</keyword>
<feature type="binding site" description="axial binding residue" evidence="17 18">
    <location>
        <position position="53"/>
    </location>
    <ligand>
        <name>heme</name>
        <dbReference type="ChEBI" id="CHEBI:30413"/>
    </ligand>
    <ligandPart>
        <name>Fe</name>
        <dbReference type="ChEBI" id="CHEBI:18248"/>
    </ligandPart>
</feature>
<evidence type="ECO:0000256" key="4">
    <source>
        <dbReference type="ARBA" id="ARBA00022448"/>
    </source>
</evidence>
<dbReference type="InterPro" id="IPR024094">
    <property type="entry name" value="Cyt_f_lg_dom"/>
</dbReference>
<feature type="binding site" description="covalent" evidence="17 18">
    <location>
        <position position="52"/>
    </location>
    <ligand>
        <name>heme</name>
        <dbReference type="ChEBI" id="CHEBI:30413"/>
    </ligand>
</feature>
<keyword evidence="20" id="KW-0150">Chloroplast</keyword>
<evidence type="ECO:0000256" key="2">
    <source>
        <dbReference type="ARBA" id="ARBA00008923"/>
    </source>
</evidence>
<keyword evidence="6 17" id="KW-0349">Heme</keyword>
<dbReference type="GO" id="GO:0005506">
    <property type="term" value="F:iron ion binding"/>
    <property type="evidence" value="ECO:0007669"/>
    <property type="project" value="InterPro"/>
</dbReference>
<dbReference type="FunFam" id="1.20.5.700:FF:000001">
    <property type="entry name" value="Cytochrome f"/>
    <property type="match status" value="1"/>
</dbReference>
<dbReference type="SUPFAM" id="SSF51246">
    <property type="entry name" value="Rudiment single hybrid motif"/>
    <property type="match status" value="1"/>
</dbReference>
<dbReference type="InterPro" id="IPR002325">
    <property type="entry name" value="Cyt_f"/>
</dbReference>
<evidence type="ECO:0000313" key="20">
    <source>
        <dbReference type="EMBL" id="QBX98249.1"/>
    </source>
</evidence>
<dbReference type="InterPro" id="IPR024058">
    <property type="entry name" value="Cyt-f_TM"/>
</dbReference>
<dbReference type="Gene3D" id="1.20.5.700">
    <property type="entry name" value="Single helix bin"/>
    <property type="match status" value="1"/>
</dbReference>
<gene>
    <name evidence="17 20" type="primary">petA</name>
</gene>
<dbReference type="Pfam" id="PF01333">
    <property type="entry name" value="Apocytochr_F_C"/>
    <property type="match status" value="1"/>
</dbReference>
<sequence precursor="true">MPKHIVKFLAGVFTSTLACLALTSHAQAYPQFAQQGYEEPREPTGRIVCANCHLAEKPVDIELPQAVFPDSVFEANVQIPYDKKIKQVLGNGKKGGLNVGAVLILPEGFEIAPKDRIPEEISAKVGKLAFQPYSPEKKNIIIVGPLPGKKYMNMTFPILSPKKENNVNYGTYPIYLGGNRGRGQVYPTGDKSNNTIYTSSANGVIESITKDEKDSSIISIRDPKTNETTTEKVPVGPSLVVSVGDTLTSGQPLSNNPNVGGFGQADSEIVLQNPLRVELLIAFLGTITIAQIFLVLKKKQFEKVQLAEMNF</sequence>
<evidence type="ECO:0000256" key="1">
    <source>
        <dbReference type="ARBA" id="ARBA00003068"/>
    </source>
</evidence>
<dbReference type="GO" id="GO:0015979">
    <property type="term" value="P:photosynthesis"/>
    <property type="evidence" value="ECO:0007669"/>
    <property type="project" value="UniProtKB-UniRule"/>
</dbReference>
<keyword evidence="5 17" id="KW-0602">Photosynthesis</keyword>
<keyword evidence="10 17" id="KW-0249">Electron transport</keyword>
<dbReference type="Pfam" id="PF16639">
    <property type="entry name" value="Apocytochr_F_N"/>
    <property type="match status" value="1"/>
</dbReference>
<dbReference type="FunFam" id="2.60.40.830:FF:000001">
    <property type="entry name" value="Cytochrome f"/>
    <property type="match status" value="1"/>
</dbReference>
<geneLocation type="chloroplast" evidence="20"/>
<comment type="subunit">
    <text evidence="15 17">The 4 large subunits of the cytochrome b6-f complex are cytochrome b6, subunit IV (17 kDa polypeptide, PetD), cytochrome f and the Rieske protein, while the 4 small subunits are PetG, PetL, PetM and PetN. The complex functions as a dimer.</text>
</comment>
<accession>A0A4D6C5F4</accession>
<comment type="similarity">
    <text evidence="2 17">Belongs to the cytochrome f family.</text>
</comment>
<evidence type="ECO:0000256" key="9">
    <source>
        <dbReference type="ARBA" id="ARBA00022729"/>
    </source>
</evidence>
<evidence type="ECO:0000256" key="5">
    <source>
        <dbReference type="ARBA" id="ARBA00022531"/>
    </source>
</evidence>
<dbReference type="InterPro" id="IPR011054">
    <property type="entry name" value="Rudment_hybrid_motif"/>
</dbReference>
<evidence type="ECO:0000256" key="17">
    <source>
        <dbReference type="HAMAP-Rule" id="MF_00610"/>
    </source>
</evidence>
<dbReference type="HAMAP" id="MF_00610">
    <property type="entry name" value="Cytb6_f_cytF"/>
    <property type="match status" value="1"/>
</dbReference>
<dbReference type="RefSeq" id="YP_009646553.1">
    <property type="nucleotide sequence ID" value="NC_042489.1"/>
</dbReference>
<proteinExistence type="inferred from homology"/>
<evidence type="ECO:0000256" key="13">
    <source>
        <dbReference type="ARBA" id="ARBA00023078"/>
    </source>
</evidence>
<feature type="binding site" description="axial binding residue" evidence="17 18">
    <location>
        <position position="29"/>
    </location>
    <ligand>
        <name>heme</name>
        <dbReference type="ChEBI" id="CHEBI:30413"/>
    </ligand>
    <ligandPart>
        <name>Fe</name>
        <dbReference type="ChEBI" id="CHEBI:18248"/>
    </ligandPart>
</feature>
<dbReference type="PRINTS" id="PR00610">
    <property type="entry name" value="CYTOCHROMEF"/>
</dbReference>
<dbReference type="GO" id="GO:0009055">
    <property type="term" value="F:electron transfer activity"/>
    <property type="evidence" value="ECO:0007669"/>
    <property type="project" value="UniProtKB-UniRule"/>
</dbReference>
<evidence type="ECO:0000256" key="8">
    <source>
        <dbReference type="ARBA" id="ARBA00022723"/>
    </source>
</evidence>
<dbReference type="Gene3D" id="2.60.40.830">
    <property type="entry name" value="Cytochrome f large domain"/>
    <property type="match status" value="1"/>
</dbReference>
<evidence type="ECO:0000256" key="16">
    <source>
        <dbReference type="ARBA" id="ARBA00046266"/>
    </source>
</evidence>
<evidence type="ECO:0000259" key="19">
    <source>
        <dbReference type="Pfam" id="PF16639"/>
    </source>
</evidence>
<protein>
    <recommendedName>
        <fullName evidence="3 17">Cytochrome f</fullName>
    </recommendedName>
</protein>
<evidence type="ECO:0000256" key="14">
    <source>
        <dbReference type="ARBA" id="ARBA00023136"/>
    </source>
</evidence>
<comment type="subcellular location">
    <subcellularLocation>
        <location evidence="16">Plastid thylakoid membrane</location>
        <topology evidence="16">Single-pass membrane protein</topology>
    </subcellularLocation>
    <subcellularLocation>
        <location evidence="17">Plastid</location>
        <location evidence="17">Chloroplast thylakoid membrane</location>
        <topology evidence="17">Single-pass membrane protein</topology>
    </subcellularLocation>
</comment>
<dbReference type="PROSITE" id="PS51010">
    <property type="entry name" value="CYTF"/>
    <property type="match status" value="1"/>
</dbReference>
<dbReference type="AlphaFoldDB" id="A0A4D6C5F4"/>
<feature type="signal peptide" evidence="17">
    <location>
        <begin position="1"/>
        <end position="28"/>
    </location>
</feature>
<evidence type="ECO:0000256" key="7">
    <source>
        <dbReference type="ARBA" id="ARBA00022692"/>
    </source>
</evidence>
<feature type="chain" id="PRO_5020046645" description="Cytochrome f" evidence="17">
    <location>
        <begin position="29"/>
        <end position="311"/>
    </location>
</feature>
<evidence type="ECO:0000256" key="3">
    <source>
        <dbReference type="ARBA" id="ARBA00013528"/>
    </source>
</evidence>
<keyword evidence="4 17" id="KW-0813">Transport</keyword>
<evidence type="ECO:0000256" key="10">
    <source>
        <dbReference type="ARBA" id="ARBA00022982"/>
    </source>
</evidence>
<feature type="domain" description="Cytochrome f large" evidence="19">
    <location>
        <begin position="29"/>
        <end position="181"/>
    </location>
</feature>
<evidence type="ECO:0000256" key="6">
    <source>
        <dbReference type="ARBA" id="ARBA00022617"/>
    </source>
</evidence>
<organism evidence="20">
    <name type="scientific">Chloroparvula pacifica</name>
    <dbReference type="NCBI Taxonomy" id="1883388"/>
    <lineage>
        <taxon>Eukaryota</taxon>
        <taxon>Viridiplantae</taxon>
        <taxon>Chlorophyta</taxon>
        <taxon>Chloropicophyceae</taxon>
        <taxon>Chloropicales</taxon>
        <taxon>Chloropicaceae</taxon>
        <taxon>Chloroparvula</taxon>
    </lineage>
</organism>
<dbReference type="InterPro" id="IPR036826">
    <property type="entry name" value="Cyt_f_lg_dom_sf"/>
</dbReference>
<dbReference type="GO" id="GO:0009535">
    <property type="term" value="C:chloroplast thylakoid membrane"/>
    <property type="evidence" value="ECO:0007669"/>
    <property type="project" value="UniProtKB-SubCell"/>
</dbReference>
<evidence type="ECO:0000256" key="15">
    <source>
        <dbReference type="ARBA" id="ARBA00025834"/>
    </source>
</evidence>
<dbReference type="PANTHER" id="PTHR33288:SF10">
    <property type="entry name" value="CYTOCHROME F"/>
    <property type="match status" value="1"/>
</dbReference>
<keyword evidence="13 17" id="KW-0793">Thylakoid</keyword>
<evidence type="ECO:0000256" key="12">
    <source>
        <dbReference type="ARBA" id="ARBA00023004"/>
    </source>
</evidence>
<reference evidence="20" key="1">
    <citation type="journal article" date="2019" name="Genome Biol. Evol.">
        <title>Tracing the Evolution of the Plastome and Mitogenome in the Chloropicophyceae Uncovered Convergent tRNA Gene Losses and a Variant Plastid Genetic Code.</title>
        <authorList>
            <person name="Turmel M."/>
            <person name="Dos Santos A.L."/>
            <person name="Otis C."/>
            <person name="Sergerie R."/>
            <person name="Lemieux C."/>
        </authorList>
    </citation>
    <scope>NUCLEOTIDE SEQUENCE</scope>
</reference>
<keyword evidence="12 17" id="KW-0408">Iron</keyword>
<comment type="cofactor">
    <cofactor evidence="17 18">
        <name>heme</name>
        <dbReference type="ChEBI" id="CHEBI:30413"/>
    </cofactor>
    <text evidence="17 18">Binds 1 heme group covalently.</text>
</comment>
<dbReference type="Gene3D" id="2.40.50.100">
    <property type="match status" value="1"/>
</dbReference>
<dbReference type="SUPFAM" id="SSF49441">
    <property type="entry name" value="Cytochrome f, large domain"/>
    <property type="match status" value="1"/>
</dbReference>
<feature type="binding site" description="covalent" evidence="17 18">
    <location>
        <position position="49"/>
    </location>
    <ligand>
        <name>heme</name>
        <dbReference type="ChEBI" id="CHEBI:30413"/>
    </ligand>
</feature>
<dbReference type="PANTHER" id="PTHR33288">
    <property type="match status" value="1"/>
</dbReference>
<dbReference type="GeneID" id="40351304"/>
<evidence type="ECO:0000256" key="18">
    <source>
        <dbReference type="PIRSR" id="PIRSR602325-50"/>
    </source>
</evidence>
<keyword evidence="8 17" id="KW-0479">Metal-binding</keyword>
<evidence type="ECO:0000256" key="11">
    <source>
        <dbReference type="ARBA" id="ARBA00022989"/>
    </source>
</evidence>
<keyword evidence="20" id="KW-0934">Plastid</keyword>
<keyword evidence="7 17" id="KW-0812">Transmembrane</keyword>
<name>A0A4D6C5F4_9CHLO</name>
<keyword evidence="11 17" id="KW-1133">Transmembrane helix</keyword>
<feature type="transmembrane region" description="Helical" evidence="17">
    <location>
        <begin position="279"/>
        <end position="296"/>
    </location>
</feature>